<keyword evidence="8" id="KW-0808">Transferase</keyword>
<dbReference type="InterPro" id="IPR006845">
    <property type="entry name" value="Pex_N"/>
</dbReference>
<evidence type="ECO:0000256" key="11">
    <source>
        <dbReference type="ARBA" id="ARBA00022771"/>
    </source>
</evidence>
<keyword evidence="21" id="KW-1185">Reference proteome</keyword>
<dbReference type="PROSITE" id="PS50089">
    <property type="entry name" value="ZF_RING_2"/>
    <property type="match status" value="1"/>
</dbReference>
<evidence type="ECO:0000256" key="6">
    <source>
        <dbReference type="ARBA" id="ARBA00022448"/>
    </source>
</evidence>
<comment type="caution">
    <text evidence="20">The sequence shown here is derived from an EMBL/GenBank/DDBJ whole genome shotgun (WGS) entry which is preliminary data.</text>
</comment>
<evidence type="ECO:0000256" key="14">
    <source>
        <dbReference type="ARBA" id="ARBA00022927"/>
    </source>
</evidence>
<evidence type="ECO:0000256" key="10">
    <source>
        <dbReference type="ARBA" id="ARBA00022723"/>
    </source>
</evidence>
<accession>A0AAU9JZM3</accession>
<keyword evidence="12" id="KW-0833">Ubl conjugation pathway</keyword>
<dbReference type="Gene3D" id="3.30.40.10">
    <property type="entry name" value="Zinc/RING finger domain, C3HC4 (zinc finger)"/>
    <property type="match status" value="1"/>
</dbReference>
<name>A0AAU9JZM3_9CILI</name>
<dbReference type="PANTHER" id="PTHR23350">
    <property type="entry name" value="PEROXISOME ASSEMBLY PROTEIN 10"/>
    <property type="match status" value="1"/>
</dbReference>
<dbReference type="GO" id="GO:0061630">
    <property type="term" value="F:ubiquitin protein ligase activity"/>
    <property type="evidence" value="ECO:0007669"/>
    <property type="project" value="UniProtKB-EC"/>
</dbReference>
<dbReference type="InterPro" id="IPR025654">
    <property type="entry name" value="PEX2/10"/>
</dbReference>
<proteinExistence type="inferred from homology"/>
<evidence type="ECO:0000313" key="20">
    <source>
        <dbReference type="EMBL" id="CAG9331787.1"/>
    </source>
</evidence>
<dbReference type="EC" id="2.3.2.27" evidence="5"/>
<comment type="catalytic activity">
    <reaction evidence="1">
        <text>S-ubiquitinyl-[E2 ubiquitin-conjugating enzyme]-L-cysteine + [acceptor protein]-L-lysine = [E2 ubiquitin-conjugating enzyme]-L-cysteine + N(6)-ubiquitinyl-[acceptor protein]-L-lysine.</text>
        <dbReference type="EC" id="2.3.2.27"/>
    </reaction>
</comment>
<comment type="similarity">
    <text evidence="4">Belongs to the pex2/pex10/pex12 family.</text>
</comment>
<evidence type="ECO:0000256" key="8">
    <source>
        <dbReference type="ARBA" id="ARBA00022679"/>
    </source>
</evidence>
<evidence type="ECO:0000256" key="1">
    <source>
        <dbReference type="ARBA" id="ARBA00000900"/>
    </source>
</evidence>
<sequence>MNIISPQPEYVRSQHKDTEIMSYFKTSMLEIVDAWFGSRINLKYAAEISVLIEILYYASGLIFSNTDVKQTMGQEYVSSSIADLGKVAKIKRVLVSTNYPKAAQFFRPGLVKMCLYILVKTVFPYAIKKWSRRSEAKSRNTENKSWYDCLPSAEEIWDEILSKAHLALFLLTGVYDEIAKRILNLVFVKTIRARNPYFLYKRLGYLVLIQIFISTYKLTKRFLLKMRAMNVTEAQQLEEIYDSKECPLCMSPLRNPSATPCGHIFCWSCIMRASQINPICPNCRQQCLPQSILQLRNL</sequence>
<evidence type="ECO:0000256" key="18">
    <source>
        <dbReference type="PROSITE-ProRule" id="PRU00175"/>
    </source>
</evidence>
<evidence type="ECO:0000256" key="4">
    <source>
        <dbReference type="ARBA" id="ARBA00008704"/>
    </source>
</evidence>
<keyword evidence="9" id="KW-0812">Transmembrane</keyword>
<dbReference type="EMBL" id="CAJZBQ010000053">
    <property type="protein sequence ID" value="CAG9331787.1"/>
    <property type="molecule type" value="Genomic_DNA"/>
</dbReference>
<dbReference type="InterPro" id="IPR017907">
    <property type="entry name" value="Znf_RING_CS"/>
</dbReference>
<evidence type="ECO:0000256" key="15">
    <source>
        <dbReference type="ARBA" id="ARBA00022989"/>
    </source>
</evidence>
<keyword evidence="13" id="KW-0862">Zinc</keyword>
<dbReference type="PANTHER" id="PTHR23350:SF0">
    <property type="entry name" value="PEROXISOME BIOGENESIS FACTOR 10"/>
    <property type="match status" value="1"/>
</dbReference>
<evidence type="ECO:0000256" key="16">
    <source>
        <dbReference type="ARBA" id="ARBA00023136"/>
    </source>
</evidence>
<evidence type="ECO:0000256" key="2">
    <source>
        <dbReference type="ARBA" id="ARBA00004585"/>
    </source>
</evidence>
<keyword evidence="16" id="KW-0472">Membrane</keyword>
<dbReference type="Pfam" id="PF13639">
    <property type="entry name" value="zf-RING_2"/>
    <property type="match status" value="1"/>
</dbReference>
<keyword evidence="10" id="KW-0479">Metal-binding</keyword>
<comment type="subcellular location">
    <subcellularLocation>
        <location evidence="2">Peroxisome membrane</location>
        <topology evidence="2">Multi-pass membrane protein</topology>
    </subcellularLocation>
</comment>
<evidence type="ECO:0000256" key="13">
    <source>
        <dbReference type="ARBA" id="ARBA00022833"/>
    </source>
</evidence>
<dbReference type="SUPFAM" id="SSF57850">
    <property type="entry name" value="RING/U-box"/>
    <property type="match status" value="1"/>
</dbReference>
<keyword evidence="7" id="KW-0962">Peroxisome biogenesis</keyword>
<evidence type="ECO:0000256" key="5">
    <source>
        <dbReference type="ARBA" id="ARBA00012483"/>
    </source>
</evidence>
<gene>
    <name evidence="20" type="ORF">BSTOLATCC_MIC53847</name>
</gene>
<dbReference type="GO" id="GO:0016558">
    <property type="term" value="P:protein import into peroxisome matrix"/>
    <property type="evidence" value="ECO:0007669"/>
    <property type="project" value="InterPro"/>
</dbReference>
<dbReference type="SMART" id="SM00184">
    <property type="entry name" value="RING"/>
    <property type="match status" value="1"/>
</dbReference>
<evidence type="ECO:0000256" key="17">
    <source>
        <dbReference type="ARBA" id="ARBA00023140"/>
    </source>
</evidence>
<evidence type="ECO:0000256" key="7">
    <source>
        <dbReference type="ARBA" id="ARBA00022593"/>
    </source>
</evidence>
<dbReference type="Pfam" id="PF04757">
    <property type="entry name" value="Pex2_Pex12"/>
    <property type="match status" value="1"/>
</dbReference>
<dbReference type="AlphaFoldDB" id="A0AAU9JZM3"/>
<evidence type="ECO:0000256" key="12">
    <source>
        <dbReference type="ARBA" id="ARBA00022786"/>
    </source>
</evidence>
<dbReference type="GO" id="GO:0005778">
    <property type="term" value="C:peroxisomal membrane"/>
    <property type="evidence" value="ECO:0007669"/>
    <property type="project" value="UniProtKB-SubCell"/>
</dbReference>
<dbReference type="Proteomes" id="UP001162131">
    <property type="component" value="Unassembled WGS sequence"/>
</dbReference>
<organism evidence="20 21">
    <name type="scientific">Blepharisma stoltei</name>
    <dbReference type="NCBI Taxonomy" id="1481888"/>
    <lineage>
        <taxon>Eukaryota</taxon>
        <taxon>Sar</taxon>
        <taxon>Alveolata</taxon>
        <taxon>Ciliophora</taxon>
        <taxon>Postciliodesmatophora</taxon>
        <taxon>Heterotrichea</taxon>
        <taxon>Heterotrichida</taxon>
        <taxon>Blepharismidae</taxon>
        <taxon>Blepharisma</taxon>
    </lineage>
</organism>
<keyword evidence="11 18" id="KW-0863">Zinc-finger</keyword>
<evidence type="ECO:0000259" key="19">
    <source>
        <dbReference type="PROSITE" id="PS50089"/>
    </source>
</evidence>
<evidence type="ECO:0000313" key="21">
    <source>
        <dbReference type="Proteomes" id="UP001162131"/>
    </source>
</evidence>
<dbReference type="GO" id="GO:0008270">
    <property type="term" value="F:zinc ion binding"/>
    <property type="evidence" value="ECO:0007669"/>
    <property type="project" value="UniProtKB-KW"/>
</dbReference>
<keyword evidence="15" id="KW-1133">Transmembrane helix</keyword>
<comment type="pathway">
    <text evidence="3">Protein modification; protein ubiquitination.</text>
</comment>
<reference evidence="20" key="1">
    <citation type="submission" date="2021-09" db="EMBL/GenBank/DDBJ databases">
        <authorList>
            <consortium name="AG Swart"/>
            <person name="Singh M."/>
            <person name="Singh A."/>
            <person name="Seah K."/>
            <person name="Emmerich C."/>
        </authorList>
    </citation>
    <scope>NUCLEOTIDE SEQUENCE</scope>
    <source>
        <strain evidence="20">ATCC30299</strain>
    </source>
</reference>
<protein>
    <recommendedName>
        <fullName evidence="5">RING-type E3 ubiquitin transferase</fullName>
        <ecNumber evidence="5">2.3.2.27</ecNumber>
    </recommendedName>
</protein>
<dbReference type="PROSITE" id="PS00518">
    <property type="entry name" value="ZF_RING_1"/>
    <property type="match status" value="1"/>
</dbReference>
<dbReference type="CDD" id="cd16527">
    <property type="entry name" value="RING-HC_PEX10"/>
    <property type="match status" value="1"/>
</dbReference>
<dbReference type="InterPro" id="IPR013083">
    <property type="entry name" value="Znf_RING/FYVE/PHD"/>
</dbReference>
<feature type="domain" description="RING-type" evidence="19">
    <location>
        <begin position="246"/>
        <end position="284"/>
    </location>
</feature>
<keyword evidence="17" id="KW-0576">Peroxisome</keyword>
<evidence type="ECO:0000256" key="9">
    <source>
        <dbReference type="ARBA" id="ARBA00022692"/>
    </source>
</evidence>
<keyword evidence="6" id="KW-0813">Transport</keyword>
<keyword evidence="14" id="KW-0653">Protein transport</keyword>
<dbReference type="InterPro" id="IPR001841">
    <property type="entry name" value="Znf_RING"/>
</dbReference>
<evidence type="ECO:0000256" key="3">
    <source>
        <dbReference type="ARBA" id="ARBA00004906"/>
    </source>
</evidence>